<comment type="caution">
    <text evidence="1">The sequence shown here is derived from an EMBL/GenBank/DDBJ whole genome shotgun (WGS) entry which is preliminary data.</text>
</comment>
<proteinExistence type="predicted"/>
<dbReference type="SUPFAM" id="SSF159894">
    <property type="entry name" value="YgaC/TfoX-N like"/>
    <property type="match status" value="1"/>
</dbReference>
<accession>A0A9D0ZF55</accession>
<reference evidence="1" key="1">
    <citation type="submission" date="2020-10" db="EMBL/GenBank/DDBJ databases">
        <authorList>
            <person name="Gilroy R."/>
        </authorList>
    </citation>
    <scope>NUCLEOTIDE SEQUENCE</scope>
    <source>
        <strain evidence="1">ChiBcolR7-354</strain>
    </source>
</reference>
<dbReference type="Proteomes" id="UP000824262">
    <property type="component" value="Unassembled WGS sequence"/>
</dbReference>
<name>A0A9D0ZF55_9FIRM</name>
<dbReference type="Gene3D" id="3.30.1460.30">
    <property type="entry name" value="YgaC/TfoX-N like chaperone"/>
    <property type="match status" value="1"/>
</dbReference>
<dbReference type="AlphaFoldDB" id="A0A9D0ZF55"/>
<evidence type="ECO:0000313" key="1">
    <source>
        <dbReference type="EMBL" id="HIQ79410.1"/>
    </source>
</evidence>
<organism evidence="1 2">
    <name type="scientific">Candidatus Scatomorpha intestinavium</name>
    <dbReference type="NCBI Taxonomy" id="2840922"/>
    <lineage>
        <taxon>Bacteria</taxon>
        <taxon>Bacillati</taxon>
        <taxon>Bacillota</taxon>
        <taxon>Clostridia</taxon>
        <taxon>Eubacteriales</taxon>
        <taxon>Candidatus Scatomorpha</taxon>
    </lineage>
</organism>
<evidence type="ECO:0008006" key="3">
    <source>
        <dbReference type="Google" id="ProtNLM"/>
    </source>
</evidence>
<sequence>MSVNEDGEVRTWLDALRGLDVHAKKMFGCYCLYCDGQAVGWISEGSLSLREVGLDYIPEEIRRPAPGDSVQEYVVPLDYASAEWLPRAVEDTARLRGRTASGGRSRRSKSV</sequence>
<reference evidence="1" key="2">
    <citation type="journal article" date="2021" name="PeerJ">
        <title>Extensive microbial diversity within the chicken gut microbiome revealed by metagenomics and culture.</title>
        <authorList>
            <person name="Gilroy R."/>
            <person name="Ravi A."/>
            <person name="Getino M."/>
            <person name="Pursley I."/>
            <person name="Horton D.L."/>
            <person name="Alikhan N.F."/>
            <person name="Baker D."/>
            <person name="Gharbi K."/>
            <person name="Hall N."/>
            <person name="Watson M."/>
            <person name="Adriaenssens E.M."/>
            <person name="Foster-Nyarko E."/>
            <person name="Jarju S."/>
            <person name="Secka A."/>
            <person name="Antonio M."/>
            <person name="Oren A."/>
            <person name="Chaudhuri R.R."/>
            <person name="La Ragione R."/>
            <person name="Hildebrand F."/>
            <person name="Pallen M.J."/>
        </authorList>
    </citation>
    <scope>NUCLEOTIDE SEQUENCE</scope>
    <source>
        <strain evidence="1">ChiBcolR7-354</strain>
    </source>
</reference>
<dbReference type="EMBL" id="DVGA01000101">
    <property type="protein sequence ID" value="HIQ79410.1"/>
    <property type="molecule type" value="Genomic_DNA"/>
</dbReference>
<evidence type="ECO:0000313" key="2">
    <source>
        <dbReference type="Proteomes" id="UP000824262"/>
    </source>
</evidence>
<protein>
    <recommendedName>
        <fullName evidence="3">TfoX N-terminal domain-containing protein</fullName>
    </recommendedName>
</protein>
<gene>
    <name evidence="1" type="ORF">IAB77_09175</name>
</gene>